<accession>A0ACA9MZ17</accession>
<dbReference type="Proteomes" id="UP000789702">
    <property type="component" value="Unassembled WGS sequence"/>
</dbReference>
<dbReference type="EMBL" id="CAJVPU010011742">
    <property type="protein sequence ID" value="CAG8617500.1"/>
    <property type="molecule type" value="Genomic_DNA"/>
</dbReference>
<proteinExistence type="predicted"/>
<organism evidence="1 2">
    <name type="scientific">Dentiscutata heterogama</name>
    <dbReference type="NCBI Taxonomy" id="1316150"/>
    <lineage>
        <taxon>Eukaryota</taxon>
        <taxon>Fungi</taxon>
        <taxon>Fungi incertae sedis</taxon>
        <taxon>Mucoromycota</taxon>
        <taxon>Glomeromycotina</taxon>
        <taxon>Glomeromycetes</taxon>
        <taxon>Diversisporales</taxon>
        <taxon>Gigasporaceae</taxon>
        <taxon>Dentiscutata</taxon>
    </lineage>
</organism>
<protein>
    <submittedName>
        <fullName evidence="1">3271_t:CDS:1</fullName>
    </submittedName>
</protein>
<sequence length="44" mass="4848">NSAQVNNSSGQLQQLFPGHGKRFGASPGTSIGNRFSENPDFRRW</sequence>
<comment type="caution">
    <text evidence="1">The sequence shown here is derived from an EMBL/GenBank/DDBJ whole genome shotgun (WGS) entry which is preliminary data.</text>
</comment>
<evidence type="ECO:0000313" key="1">
    <source>
        <dbReference type="EMBL" id="CAG8617500.1"/>
    </source>
</evidence>
<evidence type="ECO:0000313" key="2">
    <source>
        <dbReference type="Proteomes" id="UP000789702"/>
    </source>
</evidence>
<name>A0ACA9MZ17_9GLOM</name>
<gene>
    <name evidence="1" type="ORF">DHETER_LOCUS7887</name>
</gene>
<keyword evidence="2" id="KW-1185">Reference proteome</keyword>
<reference evidence="1" key="1">
    <citation type="submission" date="2021-06" db="EMBL/GenBank/DDBJ databases">
        <authorList>
            <person name="Kallberg Y."/>
            <person name="Tangrot J."/>
            <person name="Rosling A."/>
        </authorList>
    </citation>
    <scope>NUCLEOTIDE SEQUENCE</scope>
    <source>
        <strain evidence="1">IL203A</strain>
    </source>
</reference>
<feature type="non-terminal residue" evidence="1">
    <location>
        <position position="1"/>
    </location>
</feature>